<name>A0A1I2AXS4_9BACT</name>
<organism evidence="1 2">
    <name type="scientific">Spirosoma endophyticum</name>
    <dbReference type="NCBI Taxonomy" id="662367"/>
    <lineage>
        <taxon>Bacteria</taxon>
        <taxon>Pseudomonadati</taxon>
        <taxon>Bacteroidota</taxon>
        <taxon>Cytophagia</taxon>
        <taxon>Cytophagales</taxon>
        <taxon>Cytophagaceae</taxon>
        <taxon>Spirosoma</taxon>
    </lineage>
</organism>
<dbReference type="AlphaFoldDB" id="A0A1I2AXS4"/>
<sequence>MSMQPADFTQLPADQQLDTLYFAGDILANRYEDENIFLLYNLRDFYVELKYNAYNSQLNQVSAFRDTGKLEPYLPYLSV</sequence>
<evidence type="ECO:0000313" key="1">
    <source>
        <dbReference type="EMBL" id="SFE48775.1"/>
    </source>
</evidence>
<evidence type="ECO:0000313" key="2">
    <source>
        <dbReference type="Proteomes" id="UP000198598"/>
    </source>
</evidence>
<accession>A0A1I2AXS4</accession>
<keyword evidence="2" id="KW-1185">Reference proteome</keyword>
<dbReference type="STRING" id="662367.SAMN05216167_114124"/>
<gene>
    <name evidence="1" type="ORF">SAMN05216167_114124</name>
</gene>
<dbReference type="EMBL" id="FOLQ01000014">
    <property type="protein sequence ID" value="SFE48775.1"/>
    <property type="molecule type" value="Genomic_DNA"/>
</dbReference>
<reference evidence="1 2" key="1">
    <citation type="submission" date="2016-10" db="EMBL/GenBank/DDBJ databases">
        <authorList>
            <person name="de Groot N.N."/>
        </authorList>
    </citation>
    <scope>NUCLEOTIDE SEQUENCE [LARGE SCALE GENOMIC DNA]</scope>
    <source>
        <strain evidence="1 2">DSM 26130</strain>
    </source>
</reference>
<protein>
    <submittedName>
        <fullName evidence="1">Uncharacterized protein</fullName>
    </submittedName>
</protein>
<dbReference type="Proteomes" id="UP000198598">
    <property type="component" value="Unassembled WGS sequence"/>
</dbReference>
<proteinExistence type="predicted"/>